<dbReference type="InterPro" id="IPR032816">
    <property type="entry name" value="VTT_dom"/>
</dbReference>
<feature type="region of interest" description="Disordered" evidence="10">
    <location>
        <begin position="494"/>
        <end position="608"/>
    </location>
</feature>
<sequence>MASHTFPPNAANVGYAYSNEVEMQSSQPNLHHLHGSAGGQPSSSSAGGYNPDAGYSYVAQPYGRDHNGELKNPTITTSPPAASYPAYAHYDIPDRSPVSASSVTRGGGLAGGKQDDEYPAGWTKEDMEAEAEFLKRGLIDWKTMLSWRYWIRKEWWHYYIALTLILVLVILMTVFHDQIVTWLEPAARWMQNVTCGWIIPIAVLFIISFPPLFGHEIVAIICGLVWGLWIGFGIVAAGTFFGEVGNFYAFKYCCRSRAEKYEKKNMNYACLAHVMRHGSFWLIIAARLSAIPGHFTTAVFATCGMNIWIFMIAAILTLPKQLITVYLGVLFGMQKNGEGKSTKDRIISYSVLAIGVIVTVGAAWYIYHEMHKVRVVVWRKQRMELASRGVSLSRLEYGGSKLDRDPEALGDMDSVRPILARQRSHTGEALLAPPGDSPNNNRHNSFQTYHTPFDISYNKTGDMSVYHLPVDAADDAEQSAYELERAEADIADKLRARASQPTSPTKAATGREPQWPAAQPANLYRDPSTATVFNRPPPQAIPSHFPDANPYGAVPSQGMPSGDPYDYETAQAAASQQQQYQQYQYQQQQQQQQQEQHMNPYGPSGGYR</sequence>
<evidence type="ECO:0000256" key="7">
    <source>
        <dbReference type="ARBA" id="ARBA00022989"/>
    </source>
</evidence>
<evidence type="ECO:0000256" key="9">
    <source>
        <dbReference type="ARBA" id="ARBA00023136"/>
    </source>
</evidence>
<evidence type="ECO:0000256" key="4">
    <source>
        <dbReference type="ARBA" id="ARBA00013533"/>
    </source>
</evidence>
<feature type="transmembrane region" description="Helical" evidence="11">
    <location>
        <begin position="195"/>
        <end position="212"/>
    </location>
</feature>
<evidence type="ECO:0000256" key="8">
    <source>
        <dbReference type="ARBA" id="ARBA00023034"/>
    </source>
</evidence>
<keyword evidence="6 11" id="KW-0812">Transmembrane</keyword>
<feature type="compositionally biased region" description="Low complexity" evidence="10">
    <location>
        <begin position="576"/>
        <end position="594"/>
    </location>
</feature>
<dbReference type="PANTHER" id="PTHR47549">
    <property type="entry name" value="GOLGI APPARATUS MEMBRANE PROTEIN TVP38-RELATED"/>
    <property type="match status" value="1"/>
</dbReference>
<dbReference type="Proteomes" id="UP000279236">
    <property type="component" value="Unassembled WGS sequence"/>
</dbReference>
<feature type="domain" description="VTT" evidence="12">
    <location>
        <begin position="215"/>
        <end position="329"/>
    </location>
</feature>
<dbReference type="Pfam" id="PF09335">
    <property type="entry name" value="VTT_dom"/>
    <property type="match status" value="1"/>
</dbReference>
<dbReference type="GO" id="GO:0000139">
    <property type="term" value="C:Golgi membrane"/>
    <property type="evidence" value="ECO:0007669"/>
    <property type="project" value="UniProtKB-SubCell"/>
</dbReference>
<dbReference type="PANTHER" id="PTHR47549:SF2">
    <property type="entry name" value="GOLGI APPARATUS MEMBRANE PROTEIN TVP38"/>
    <property type="match status" value="1"/>
</dbReference>
<dbReference type="GeneID" id="39592665"/>
<feature type="transmembrane region" description="Helical" evidence="11">
    <location>
        <begin position="307"/>
        <end position="334"/>
    </location>
</feature>
<evidence type="ECO:0000313" key="14">
    <source>
        <dbReference type="Proteomes" id="UP000279236"/>
    </source>
</evidence>
<feature type="compositionally biased region" description="Low complexity" evidence="10">
    <location>
        <begin position="39"/>
        <end position="48"/>
    </location>
</feature>
<comment type="subcellular location">
    <subcellularLocation>
        <location evidence="2">Golgi apparatus membrane</location>
        <topology evidence="2">Multi-pass membrane protein</topology>
    </subcellularLocation>
</comment>
<feature type="region of interest" description="Disordered" evidence="10">
    <location>
        <begin position="57"/>
        <end position="76"/>
    </location>
</feature>
<comment type="caution">
    <text evidence="13">The sequence shown here is derived from an EMBL/GenBank/DDBJ whole genome shotgun (WGS) entry which is preliminary data.</text>
</comment>
<keyword evidence="7 11" id="KW-1133">Transmembrane helix</keyword>
<evidence type="ECO:0000256" key="2">
    <source>
        <dbReference type="ARBA" id="ARBA00004653"/>
    </source>
</evidence>
<evidence type="ECO:0000259" key="12">
    <source>
        <dbReference type="Pfam" id="PF09335"/>
    </source>
</evidence>
<evidence type="ECO:0000256" key="1">
    <source>
        <dbReference type="ARBA" id="ARBA00002978"/>
    </source>
</evidence>
<evidence type="ECO:0000256" key="11">
    <source>
        <dbReference type="SAM" id="Phobius"/>
    </source>
</evidence>
<dbReference type="AlphaFoldDB" id="A0A427XSY0"/>
<evidence type="ECO:0000256" key="5">
    <source>
        <dbReference type="ARBA" id="ARBA00020673"/>
    </source>
</evidence>
<dbReference type="OrthoDB" id="166803at2759"/>
<feature type="region of interest" description="Disordered" evidence="10">
    <location>
        <begin position="23"/>
        <end position="50"/>
    </location>
</feature>
<evidence type="ECO:0000313" key="13">
    <source>
        <dbReference type="EMBL" id="RSH81925.1"/>
    </source>
</evidence>
<keyword evidence="9 11" id="KW-0472">Membrane</keyword>
<keyword evidence="8" id="KW-0333">Golgi apparatus</keyword>
<dbReference type="RefSeq" id="XP_028476380.1">
    <property type="nucleotide sequence ID" value="XM_028623447.1"/>
</dbReference>
<evidence type="ECO:0000256" key="3">
    <source>
        <dbReference type="ARBA" id="ARBA00008640"/>
    </source>
</evidence>
<reference evidence="13 14" key="1">
    <citation type="submission" date="2018-11" db="EMBL/GenBank/DDBJ databases">
        <title>Genome sequence of Apiotrichum porosum DSM 27194.</title>
        <authorList>
            <person name="Aliyu H."/>
            <person name="Gorte O."/>
            <person name="Ochsenreither K."/>
        </authorList>
    </citation>
    <scope>NUCLEOTIDE SEQUENCE [LARGE SCALE GENOMIC DNA]</scope>
    <source>
        <strain evidence="13 14">DSM 27194</strain>
    </source>
</reference>
<name>A0A427XSY0_9TREE</name>
<dbReference type="STRING" id="105984.A0A427XSY0"/>
<feature type="transmembrane region" description="Helical" evidence="11">
    <location>
        <begin position="218"/>
        <end position="241"/>
    </location>
</feature>
<protein>
    <recommendedName>
        <fullName evidence="4">Golgi apparatus membrane protein TVP38</fullName>
    </recommendedName>
    <alternativeName>
        <fullName evidence="5">Golgi apparatus membrane protein tvp38</fullName>
    </alternativeName>
</protein>
<feature type="transmembrane region" description="Helical" evidence="11">
    <location>
        <begin position="346"/>
        <end position="367"/>
    </location>
</feature>
<feature type="region of interest" description="Disordered" evidence="10">
    <location>
        <begin position="98"/>
        <end position="120"/>
    </location>
</feature>
<evidence type="ECO:0000256" key="10">
    <source>
        <dbReference type="SAM" id="MobiDB-lite"/>
    </source>
</evidence>
<evidence type="ECO:0000256" key="6">
    <source>
        <dbReference type="ARBA" id="ARBA00022692"/>
    </source>
</evidence>
<accession>A0A427XSY0</accession>
<dbReference type="EMBL" id="RSCE01000006">
    <property type="protein sequence ID" value="RSH81925.1"/>
    <property type="molecule type" value="Genomic_DNA"/>
</dbReference>
<comment type="function">
    <text evidence="1">Golgi membrane protein involved in vesicular trafficking and spindle migration.</text>
</comment>
<organism evidence="13 14">
    <name type="scientific">Apiotrichum porosum</name>
    <dbReference type="NCBI Taxonomy" id="105984"/>
    <lineage>
        <taxon>Eukaryota</taxon>
        <taxon>Fungi</taxon>
        <taxon>Dikarya</taxon>
        <taxon>Basidiomycota</taxon>
        <taxon>Agaricomycotina</taxon>
        <taxon>Tremellomycetes</taxon>
        <taxon>Trichosporonales</taxon>
        <taxon>Trichosporonaceae</taxon>
        <taxon>Apiotrichum</taxon>
    </lineage>
</organism>
<proteinExistence type="inferred from homology"/>
<gene>
    <name evidence="13" type="primary">TVP38_4</name>
    <name evidence="13" type="ORF">EHS24_008122</name>
</gene>
<comment type="similarity">
    <text evidence="3">Belongs to the TVP38/TMEM64 family.</text>
</comment>
<keyword evidence="14" id="KW-1185">Reference proteome</keyword>
<feature type="transmembrane region" description="Helical" evidence="11">
    <location>
        <begin position="280"/>
        <end position="301"/>
    </location>
</feature>
<dbReference type="InterPro" id="IPR051076">
    <property type="entry name" value="Golgi_membrane_TVP38/TMEM64"/>
</dbReference>
<feature type="transmembrane region" description="Helical" evidence="11">
    <location>
        <begin position="155"/>
        <end position="175"/>
    </location>
</feature>